<dbReference type="NCBIfam" id="NF040521">
    <property type="entry name" value="C45_proenzyme"/>
    <property type="match status" value="1"/>
</dbReference>
<name>A0A7C3Z1B0_9BACT</name>
<proteinExistence type="predicted"/>
<dbReference type="InterPro" id="IPR047794">
    <property type="entry name" value="C45_proenzyme-like"/>
</dbReference>
<organism evidence="4">
    <name type="scientific">Desulfobacca acetoxidans</name>
    <dbReference type="NCBI Taxonomy" id="60893"/>
    <lineage>
        <taxon>Bacteria</taxon>
        <taxon>Pseudomonadati</taxon>
        <taxon>Thermodesulfobacteriota</taxon>
        <taxon>Desulfobaccia</taxon>
        <taxon>Desulfobaccales</taxon>
        <taxon>Desulfobaccaceae</taxon>
        <taxon>Desulfobacca</taxon>
    </lineage>
</organism>
<keyword evidence="2" id="KW-0812">Transmembrane</keyword>
<sequence length="387" mass="42162">MVGSNLAEAHKNPGSDSPGIIGLAGRPCDLGRRHGELLAREIRLMRRALLHYFSRFTFYVGALPLFALLQSLARLSFWRYVPSRLQEELQGVATGAGVGLPLVLLINSLDDIANNWPSCSALAVGEGRTSQGFYLAGRNLDYPVFVDVLVDLQHLFFITLEKGRPLASLAWPGYVGVLTGMNRAGVALAQLTAMCRDHTLKGLPGGLRNRLALEQAATVPDLAARLLAHPATMGNNLLLANPQEACVLEISPRFSAVRRPVDGIITVTNHFQSEAMSPVTGSFPRRPPLAVLSPYHFTEAYSRARNARLLELAAGKVLGTADLQALLGDPGVTNPGTVNSVVFDPAERTLWIAAKRQPPVSRGDYREFRLWPRPLQSPPGQFRARRT</sequence>
<evidence type="ECO:0000256" key="1">
    <source>
        <dbReference type="SAM" id="MobiDB-lite"/>
    </source>
</evidence>
<feature type="region of interest" description="Disordered" evidence="1">
    <location>
        <begin position="1"/>
        <end position="20"/>
    </location>
</feature>
<keyword evidence="2" id="KW-0472">Membrane</keyword>
<dbReference type="InterPro" id="IPR005079">
    <property type="entry name" value="Peptidase_C45_hydrolase"/>
</dbReference>
<feature type="domain" description="Peptidase C45 hydrolase" evidence="3">
    <location>
        <begin position="136"/>
        <end position="277"/>
    </location>
</feature>
<dbReference type="InterPro" id="IPR047803">
    <property type="entry name" value="DCD1A/B-like"/>
</dbReference>
<evidence type="ECO:0000256" key="2">
    <source>
        <dbReference type="SAM" id="Phobius"/>
    </source>
</evidence>
<dbReference type="AlphaFoldDB" id="A0A7C3Z1B0"/>
<evidence type="ECO:0000313" key="4">
    <source>
        <dbReference type="EMBL" id="HGF33645.1"/>
    </source>
</evidence>
<accession>A0A7C3Z1B0</accession>
<evidence type="ECO:0000259" key="3">
    <source>
        <dbReference type="Pfam" id="PF03417"/>
    </source>
</evidence>
<dbReference type="PANTHER" id="PTHR35190:SF2">
    <property type="entry name" value="PROTEIN DCD1B"/>
    <property type="match status" value="1"/>
</dbReference>
<feature type="transmembrane region" description="Helical" evidence="2">
    <location>
        <begin position="49"/>
        <end position="69"/>
    </location>
</feature>
<comment type="caution">
    <text evidence="4">The sequence shown here is derived from an EMBL/GenBank/DDBJ whole genome shotgun (WGS) entry which is preliminary data.</text>
</comment>
<dbReference type="Gene3D" id="3.60.60.10">
    <property type="entry name" value="Penicillin V Acylase, Chain A"/>
    <property type="match status" value="1"/>
</dbReference>
<keyword evidence="2" id="KW-1133">Transmembrane helix</keyword>
<dbReference type="PANTHER" id="PTHR35190">
    <property type="entry name" value="PROTEIN DCD1B"/>
    <property type="match status" value="1"/>
</dbReference>
<reference evidence="4" key="1">
    <citation type="journal article" date="2020" name="mSystems">
        <title>Genome- and Community-Level Interaction Insights into Carbon Utilization and Element Cycling Functions of Hydrothermarchaeota in Hydrothermal Sediment.</title>
        <authorList>
            <person name="Zhou Z."/>
            <person name="Liu Y."/>
            <person name="Xu W."/>
            <person name="Pan J."/>
            <person name="Luo Z.H."/>
            <person name="Li M."/>
        </authorList>
    </citation>
    <scope>NUCLEOTIDE SEQUENCE [LARGE SCALE GENOMIC DNA]</scope>
    <source>
        <strain evidence="4">SpSt-897</strain>
    </source>
</reference>
<protein>
    <recommendedName>
        <fullName evidence="3">Peptidase C45 hydrolase domain-containing protein</fullName>
    </recommendedName>
</protein>
<dbReference type="Pfam" id="PF03417">
    <property type="entry name" value="AAT"/>
    <property type="match status" value="1"/>
</dbReference>
<dbReference type="EMBL" id="DTMF01000121">
    <property type="protein sequence ID" value="HGF33645.1"/>
    <property type="molecule type" value="Genomic_DNA"/>
</dbReference>
<gene>
    <name evidence="4" type="ORF">ENW96_04535</name>
</gene>